<dbReference type="InterPro" id="IPR001789">
    <property type="entry name" value="Sig_transdc_resp-reg_receiver"/>
</dbReference>
<dbReference type="InterPro" id="IPR052893">
    <property type="entry name" value="TCS_response_regulator"/>
</dbReference>
<dbReference type="EMBL" id="CP100357">
    <property type="protein sequence ID" value="UTF55895.1"/>
    <property type="molecule type" value="Genomic_DNA"/>
</dbReference>
<keyword evidence="1" id="KW-0597">Phosphoprotein</keyword>
<keyword evidence="4" id="KW-1185">Reference proteome</keyword>
<evidence type="ECO:0000259" key="2">
    <source>
        <dbReference type="PROSITE" id="PS50110"/>
    </source>
</evidence>
<dbReference type="PANTHER" id="PTHR44520">
    <property type="entry name" value="RESPONSE REGULATOR RCP1-RELATED"/>
    <property type="match status" value="1"/>
</dbReference>
<dbReference type="GO" id="GO:0000160">
    <property type="term" value="P:phosphorelay signal transduction system"/>
    <property type="evidence" value="ECO:0007669"/>
    <property type="project" value="InterPro"/>
</dbReference>
<dbReference type="PANTHER" id="PTHR44520:SF2">
    <property type="entry name" value="RESPONSE REGULATOR RCP1"/>
    <property type="match status" value="1"/>
</dbReference>
<proteinExistence type="predicted"/>
<dbReference type="SMART" id="SM00448">
    <property type="entry name" value="REC"/>
    <property type="match status" value="1"/>
</dbReference>
<dbReference type="KEGG" id="sawl:NGM29_20040"/>
<dbReference type="Gene3D" id="3.40.50.2300">
    <property type="match status" value="1"/>
</dbReference>
<feature type="domain" description="Response regulatory" evidence="2">
    <location>
        <begin position="1"/>
        <end position="125"/>
    </location>
</feature>
<dbReference type="Proteomes" id="UP001056855">
    <property type="component" value="Plasmid unnamed2"/>
</dbReference>
<dbReference type="PROSITE" id="PS50110">
    <property type="entry name" value="RESPONSE_REGULATORY"/>
    <property type="match status" value="1"/>
</dbReference>
<dbReference type="RefSeq" id="WP_254161382.1">
    <property type="nucleotide sequence ID" value="NZ_CP100357.1"/>
</dbReference>
<organism evidence="3 4">
    <name type="scientific">Natronosalvus rutilus</name>
    <dbReference type="NCBI Taxonomy" id="2953753"/>
    <lineage>
        <taxon>Archaea</taxon>
        <taxon>Methanobacteriati</taxon>
        <taxon>Methanobacteriota</taxon>
        <taxon>Stenosarchaea group</taxon>
        <taxon>Halobacteria</taxon>
        <taxon>Halobacteriales</taxon>
        <taxon>Natrialbaceae</taxon>
        <taxon>Natronosalvus</taxon>
    </lineage>
</organism>
<name>A0A9E7NF70_9EURY</name>
<sequence>MLLIESDPNSISSFIESFESTEATNNVDVVSTGDQALEYLNRSGDYTEAPRPDLVLLDLHLPGLTGTEILSELKGDLQLQQIPVLVLTASNTREDVIQSYEPHANAYLLKPDSPDELDELAQAVEDFWLKLVHLPPK</sequence>
<feature type="modified residue" description="4-aspartylphosphate" evidence="1">
    <location>
        <position position="58"/>
    </location>
</feature>
<dbReference type="SUPFAM" id="SSF52172">
    <property type="entry name" value="CheY-like"/>
    <property type="match status" value="1"/>
</dbReference>
<dbReference type="InterPro" id="IPR011006">
    <property type="entry name" value="CheY-like_superfamily"/>
</dbReference>
<accession>A0A9E7NF70</accession>
<gene>
    <name evidence="3" type="ORF">NGM29_20040</name>
</gene>
<reference evidence="3" key="1">
    <citation type="submission" date="2022-06" db="EMBL/GenBank/DDBJ databases">
        <title>Diverse halophilic archaea isolated from saline environments.</title>
        <authorList>
            <person name="Cui H.-L."/>
        </authorList>
    </citation>
    <scope>NUCLEOTIDE SEQUENCE</scope>
    <source>
        <strain evidence="3">WLHS1</strain>
        <plasmid evidence="3">unnamed2</plasmid>
    </source>
</reference>
<evidence type="ECO:0000313" key="3">
    <source>
        <dbReference type="EMBL" id="UTF55895.1"/>
    </source>
</evidence>
<dbReference type="GeneID" id="73292388"/>
<protein>
    <submittedName>
        <fullName evidence="3">Response regulator</fullName>
    </submittedName>
</protein>
<evidence type="ECO:0000313" key="4">
    <source>
        <dbReference type="Proteomes" id="UP001056855"/>
    </source>
</evidence>
<dbReference type="CDD" id="cd17557">
    <property type="entry name" value="REC_Rcp-like"/>
    <property type="match status" value="1"/>
</dbReference>
<dbReference type="Pfam" id="PF00072">
    <property type="entry name" value="Response_reg"/>
    <property type="match status" value="1"/>
</dbReference>
<keyword evidence="3" id="KW-0614">Plasmid</keyword>
<evidence type="ECO:0000256" key="1">
    <source>
        <dbReference type="PROSITE-ProRule" id="PRU00169"/>
    </source>
</evidence>
<geneLocation type="plasmid" evidence="3 4">
    <name>unnamed2</name>
</geneLocation>
<dbReference type="AlphaFoldDB" id="A0A9E7NF70"/>